<evidence type="ECO:0000313" key="4">
    <source>
        <dbReference type="Proteomes" id="UP001242995"/>
    </source>
</evidence>
<gene>
    <name evidence="1" type="ORF">J2S90_003714</name>
    <name evidence="2" type="ORF">J2S93_003951</name>
</gene>
<dbReference type="Gene3D" id="1.10.357.10">
    <property type="entry name" value="Tetracycline Repressor, domain 2"/>
    <property type="match status" value="1"/>
</dbReference>
<name>A0AAW8DED0_9MICC</name>
<reference evidence="1 3" key="1">
    <citation type="submission" date="2023-07" db="EMBL/GenBank/DDBJ databases">
        <title>Sorghum-associated microbial communities from plants grown in Nebraska, USA.</title>
        <authorList>
            <person name="Schachtman D."/>
        </authorList>
    </citation>
    <scope>NUCLEOTIDE SEQUENCE</scope>
    <source>
        <strain evidence="1">DS1006</strain>
        <strain evidence="2 3">DS1016</strain>
    </source>
</reference>
<dbReference type="InterPro" id="IPR036271">
    <property type="entry name" value="Tet_transcr_reg_TetR-rel_C_sf"/>
</dbReference>
<evidence type="ECO:0000313" key="3">
    <source>
        <dbReference type="Proteomes" id="UP001230951"/>
    </source>
</evidence>
<dbReference type="SUPFAM" id="SSF48498">
    <property type="entry name" value="Tetracyclin repressor-like, C-terminal domain"/>
    <property type="match status" value="1"/>
</dbReference>
<dbReference type="Proteomes" id="UP001230951">
    <property type="component" value="Unassembled WGS sequence"/>
</dbReference>
<dbReference type="EMBL" id="JAUSTF010000012">
    <property type="protein sequence ID" value="MDQ0182498.1"/>
    <property type="molecule type" value="Genomic_DNA"/>
</dbReference>
<dbReference type="SUPFAM" id="SSF46689">
    <property type="entry name" value="Homeodomain-like"/>
    <property type="match status" value="1"/>
</dbReference>
<evidence type="ECO:0000313" key="2">
    <source>
        <dbReference type="EMBL" id="MDQ0182498.1"/>
    </source>
</evidence>
<dbReference type="RefSeq" id="WP_172465568.1">
    <property type="nucleotide sequence ID" value="NZ_JAUSRG010000014.1"/>
</dbReference>
<protein>
    <submittedName>
        <fullName evidence="1">AcrR family transcriptional regulator</fullName>
    </submittedName>
</protein>
<dbReference type="AlphaFoldDB" id="A0AAW8DED0"/>
<evidence type="ECO:0000313" key="1">
    <source>
        <dbReference type="EMBL" id="MDP9906727.1"/>
    </source>
</evidence>
<proteinExistence type="predicted"/>
<dbReference type="EMBL" id="JAUSRG010000014">
    <property type="protein sequence ID" value="MDP9906727.1"/>
    <property type="molecule type" value="Genomic_DNA"/>
</dbReference>
<sequence>MQTPSKTSQLGRPRTPRLSRKAIGRAALEMFEKEESLSIPRLAERLGVRQSSFYKHVTGRQEIIELARGALVDRAPMPELPSGSLDDVIREIFDSLRKAYSLVPALLPLLLTQPVSHPAALERYDQYVEAFEIAGAPRHLIIPALETLDSAAIGASLDAMTMESAWSINEEEEGTYPHLFAAKKAVAEHPVDRFAFLADVLSAGLKAAIDDD</sequence>
<dbReference type="InterPro" id="IPR009057">
    <property type="entry name" value="Homeodomain-like_sf"/>
</dbReference>
<organism evidence="1 4">
    <name type="scientific">Arthrobacter bambusae</name>
    <dbReference type="NCBI Taxonomy" id="1338426"/>
    <lineage>
        <taxon>Bacteria</taxon>
        <taxon>Bacillati</taxon>
        <taxon>Actinomycetota</taxon>
        <taxon>Actinomycetes</taxon>
        <taxon>Micrococcales</taxon>
        <taxon>Micrococcaceae</taxon>
        <taxon>Arthrobacter</taxon>
    </lineage>
</organism>
<dbReference type="Proteomes" id="UP001242995">
    <property type="component" value="Unassembled WGS sequence"/>
</dbReference>
<keyword evidence="3" id="KW-1185">Reference proteome</keyword>
<comment type="caution">
    <text evidence="1">The sequence shown here is derived from an EMBL/GenBank/DDBJ whole genome shotgun (WGS) entry which is preliminary data.</text>
</comment>
<accession>A0AAW8DED0</accession>